<feature type="domain" description="Toprim" evidence="1">
    <location>
        <begin position="83"/>
        <end position="165"/>
    </location>
</feature>
<organism evidence="2 3">
    <name type="scientific">Candidatus Cardinium hertigii</name>
    <dbReference type="NCBI Taxonomy" id="247481"/>
    <lineage>
        <taxon>Bacteria</taxon>
        <taxon>Pseudomonadati</taxon>
        <taxon>Bacteroidota</taxon>
        <taxon>Cytophagia</taxon>
        <taxon>Cytophagales</taxon>
        <taxon>Amoebophilaceae</taxon>
        <taxon>Candidatus Cardinium</taxon>
    </lineage>
</organism>
<dbReference type="PROSITE" id="PS50880">
    <property type="entry name" value="TOPRIM"/>
    <property type="match status" value="1"/>
</dbReference>
<dbReference type="InterPro" id="IPR013264">
    <property type="entry name" value="DNAG_N"/>
</dbReference>
<dbReference type="PANTHER" id="PTHR30313:SF2">
    <property type="entry name" value="DNA PRIMASE"/>
    <property type="match status" value="1"/>
</dbReference>
<dbReference type="GO" id="GO:0016779">
    <property type="term" value="F:nucleotidyltransferase activity"/>
    <property type="evidence" value="ECO:0007669"/>
    <property type="project" value="InterPro"/>
</dbReference>
<reference evidence="2 3" key="1">
    <citation type="submission" date="2018-09" db="EMBL/GenBank/DDBJ databases">
        <title>Comparative Genomics of Wolbachia-Cardinium Dual Endosymbiosis in a Plant-Parasitic Nematode.</title>
        <authorList>
            <person name="Brown A.M.V."/>
            <person name="Wasala S.K."/>
            <person name="Howe D.K."/>
            <person name="Peetz A.B."/>
            <person name="Zasada I.A."/>
            <person name="Denver D.R."/>
        </authorList>
    </citation>
    <scope>NUCLEOTIDE SEQUENCE [LARGE SCALE GENOMIC DNA]</scope>
    <source>
        <strain evidence="2 3">Pp_1</strain>
    </source>
</reference>
<dbReference type="Gene3D" id="3.40.1360.10">
    <property type="match status" value="1"/>
</dbReference>
<dbReference type="GO" id="GO:0005737">
    <property type="term" value="C:cytoplasm"/>
    <property type="evidence" value="ECO:0007669"/>
    <property type="project" value="TreeGrafter"/>
</dbReference>
<evidence type="ECO:0000313" key="3">
    <source>
        <dbReference type="Proteomes" id="UP000270927"/>
    </source>
</evidence>
<dbReference type="Pfam" id="PF13155">
    <property type="entry name" value="Toprim_2"/>
    <property type="match status" value="1"/>
</dbReference>
<dbReference type="InterPro" id="IPR037068">
    <property type="entry name" value="DNA_primase_core_N_sf"/>
</dbReference>
<proteinExistence type="predicted"/>
<dbReference type="SMART" id="SM00493">
    <property type="entry name" value="TOPRIM"/>
    <property type="match status" value="1"/>
</dbReference>
<dbReference type="SUPFAM" id="SSF56731">
    <property type="entry name" value="DNA primase core"/>
    <property type="match status" value="1"/>
</dbReference>
<protein>
    <submittedName>
        <fullName evidence="2">Toprim domain-containing protein</fullName>
    </submittedName>
</protein>
<dbReference type="OrthoDB" id="9803773at2"/>
<dbReference type="InterPro" id="IPR006171">
    <property type="entry name" value="TOPRIM_dom"/>
</dbReference>
<dbReference type="Gene3D" id="3.90.980.10">
    <property type="entry name" value="DNA primase, catalytic core, N-terminal domain"/>
    <property type="match status" value="1"/>
</dbReference>
<accession>A0A3N2QC07</accession>
<keyword evidence="3" id="KW-1185">Reference proteome</keyword>
<gene>
    <name evidence="2" type="ORF">EDM02_02620</name>
</gene>
<dbReference type="AlphaFoldDB" id="A0A3N2QC07"/>
<dbReference type="InterPro" id="IPR019475">
    <property type="entry name" value="DNA_primase_DnaB-bd"/>
</dbReference>
<comment type="caution">
    <text evidence="2">The sequence shown here is derived from an EMBL/GenBank/DDBJ whole genome shotgun (WGS) entry which is preliminary data.</text>
</comment>
<dbReference type="GO" id="GO:0006269">
    <property type="term" value="P:DNA replication, synthesis of primer"/>
    <property type="evidence" value="ECO:0007669"/>
    <property type="project" value="TreeGrafter"/>
</dbReference>
<evidence type="ECO:0000313" key="2">
    <source>
        <dbReference type="EMBL" id="ROT47315.1"/>
    </source>
</evidence>
<dbReference type="Pfam" id="PF10410">
    <property type="entry name" value="DnaB_bind"/>
    <property type="match status" value="1"/>
</dbReference>
<dbReference type="InterPro" id="IPR050219">
    <property type="entry name" value="DnaG_primase"/>
</dbReference>
<name>A0A3N2QC07_9BACT</name>
<sequence length="469" mass="53259">MEELVAAGLVIQNGAKIYDRFRGRLMFPIHNSRGQVVAFAARHMTTVAGDSPKYINSPETSIYHKGELLYGFSFAKQRIKQENNCYLVEGYTDVLAFHHMVGWEQVVASAGTSLTEAQMGYLFRFTTKITLVFDGDQAGIRAALRGIDKLLAKGFEVKIILLPPGEDPDSYLRKIGAAAFIHYLNHAIQDFITFKAGFLLNHTSEQHPVEQAQCIRDIVRSIVAIPDEITRSLFLKKCSKLFSIEEALLLSTYHELCNQATSTPLLQQKRSFIKRHGTGNHSPYVDHRKLHFINKLTTSIEAYEQEIMRIVLTYGCVKLSEEQYLYEYMFLELGDIAFRSANCIMLFDYFKKVLQLGGTVDIQCCLDGMDEAIKKIAIDLMASPHEISEAWVKKYGIYTVGEIDNVYQMSLEVILRLKIRLVQELIEQNREELTKELTLEAEEHLLQVHQSLKASECSIAKRLGTVVAQ</sequence>
<dbReference type="Pfam" id="PF08275">
    <property type="entry name" value="DNAG_N"/>
    <property type="match status" value="1"/>
</dbReference>
<dbReference type="PANTHER" id="PTHR30313">
    <property type="entry name" value="DNA PRIMASE"/>
    <property type="match status" value="1"/>
</dbReference>
<dbReference type="EMBL" id="RARA01000024">
    <property type="protein sequence ID" value="ROT47315.1"/>
    <property type="molecule type" value="Genomic_DNA"/>
</dbReference>
<evidence type="ECO:0000259" key="1">
    <source>
        <dbReference type="PROSITE" id="PS50880"/>
    </source>
</evidence>
<dbReference type="CDD" id="cd03364">
    <property type="entry name" value="TOPRIM_DnaG_primases"/>
    <property type="match status" value="1"/>
</dbReference>
<dbReference type="InterPro" id="IPR034151">
    <property type="entry name" value="TOPRIM_DnaG_bac"/>
</dbReference>
<dbReference type="Proteomes" id="UP000270927">
    <property type="component" value="Unassembled WGS sequence"/>
</dbReference>